<evidence type="ECO:0000313" key="3">
    <source>
        <dbReference type="Proteomes" id="UP001497480"/>
    </source>
</evidence>
<evidence type="ECO:0000256" key="1">
    <source>
        <dbReference type="SAM" id="SignalP"/>
    </source>
</evidence>
<keyword evidence="1" id="KW-0732">Signal</keyword>
<reference evidence="2 3" key="1">
    <citation type="submission" date="2024-03" db="EMBL/GenBank/DDBJ databases">
        <authorList>
            <person name="Martinez-Hernandez J."/>
        </authorList>
    </citation>
    <scope>NUCLEOTIDE SEQUENCE [LARGE SCALE GENOMIC DNA]</scope>
</reference>
<dbReference type="Proteomes" id="UP001497480">
    <property type="component" value="Unassembled WGS sequence"/>
</dbReference>
<comment type="caution">
    <text evidence="2">The sequence shown here is derived from an EMBL/GenBank/DDBJ whole genome shotgun (WGS) entry which is preliminary data.</text>
</comment>
<evidence type="ECO:0000313" key="2">
    <source>
        <dbReference type="EMBL" id="CAL0315292.1"/>
    </source>
</evidence>
<keyword evidence="3" id="KW-1185">Reference proteome</keyword>
<name>A0AAV1X1N3_LUPLU</name>
<sequence length="111" mass="13373">MLMKYLNLLWTHLSWVLNFPLYYPFYKLHDSKVPIIEEEVSIYDYYESTTASEEDIYCAVCLCKIEEMDEIRVLREPVAPRRAVTEIGAEVLFFQFCAIHNDDEHDTWWLR</sequence>
<dbReference type="EMBL" id="CAXHTB010000011">
    <property type="protein sequence ID" value="CAL0315292.1"/>
    <property type="molecule type" value="Genomic_DNA"/>
</dbReference>
<dbReference type="AlphaFoldDB" id="A0AAV1X1N3"/>
<gene>
    <name evidence="2" type="ORF">LLUT_LOCUS16352</name>
</gene>
<accession>A0AAV1X1N3</accession>
<proteinExistence type="predicted"/>
<feature type="chain" id="PRO_5043819246" evidence="1">
    <location>
        <begin position="19"/>
        <end position="111"/>
    </location>
</feature>
<protein>
    <submittedName>
        <fullName evidence="2">Uncharacterized protein</fullName>
    </submittedName>
</protein>
<feature type="signal peptide" evidence="1">
    <location>
        <begin position="1"/>
        <end position="18"/>
    </location>
</feature>
<organism evidence="2 3">
    <name type="scientific">Lupinus luteus</name>
    <name type="common">European yellow lupine</name>
    <dbReference type="NCBI Taxonomy" id="3873"/>
    <lineage>
        <taxon>Eukaryota</taxon>
        <taxon>Viridiplantae</taxon>
        <taxon>Streptophyta</taxon>
        <taxon>Embryophyta</taxon>
        <taxon>Tracheophyta</taxon>
        <taxon>Spermatophyta</taxon>
        <taxon>Magnoliopsida</taxon>
        <taxon>eudicotyledons</taxon>
        <taxon>Gunneridae</taxon>
        <taxon>Pentapetalae</taxon>
        <taxon>rosids</taxon>
        <taxon>fabids</taxon>
        <taxon>Fabales</taxon>
        <taxon>Fabaceae</taxon>
        <taxon>Papilionoideae</taxon>
        <taxon>50 kb inversion clade</taxon>
        <taxon>genistoids sensu lato</taxon>
        <taxon>core genistoids</taxon>
        <taxon>Genisteae</taxon>
        <taxon>Lupinus</taxon>
    </lineage>
</organism>